<name>W9GWQ7_9PROT</name>
<feature type="transmembrane region" description="Helical" evidence="1">
    <location>
        <begin position="99"/>
        <end position="118"/>
    </location>
</feature>
<keyword evidence="1" id="KW-1133">Transmembrane helix</keyword>
<dbReference type="PANTHER" id="PTHR34821:SF2">
    <property type="entry name" value="INNER MEMBRANE PROTEIN YDCZ"/>
    <property type="match status" value="1"/>
</dbReference>
<reference evidence="2 3" key="1">
    <citation type="submission" date="2013-08" db="EMBL/GenBank/DDBJ databases">
        <title>The genome sequence of Skermanella stibiiresistens.</title>
        <authorList>
            <person name="Zhu W."/>
            <person name="Wang G."/>
        </authorList>
    </citation>
    <scope>NUCLEOTIDE SEQUENCE [LARGE SCALE GENOMIC DNA]</scope>
    <source>
        <strain evidence="2 3">SB22</strain>
    </source>
</reference>
<dbReference type="Proteomes" id="UP000019486">
    <property type="component" value="Unassembled WGS sequence"/>
</dbReference>
<feature type="transmembrane region" description="Helical" evidence="1">
    <location>
        <begin position="72"/>
        <end position="92"/>
    </location>
</feature>
<evidence type="ECO:0000313" key="2">
    <source>
        <dbReference type="EMBL" id="EWY38335.1"/>
    </source>
</evidence>
<dbReference type="EMBL" id="AVFL01000019">
    <property type="protein sequence ID" value="EWY38335.1"/>
    <property type="molecule type" value="Genomic_DNA"/>
</dbReference>
<keyword evidence="1" id="KW-0472">Membrane</keyword>
<dbReference type="PANTHER" id="PTHR34821">
    <property type="entry name" value="INNER MEMBRANE PROTEIN YDCZ"/>
    <property type="match status" value="1"/>
</dbReference>
<keyword evidence="3" id="KW-1185">Reference proteome</keyword>
<accession>W9GWQ7</accession>
<gene>
    <name evidence="2" type="ORF">N825_14090</name>
</gene>
<feature type="transmembrane region" description="Helical" evidence="1">
    <location>
        <begin position="6"/>
        <end position="24"/>
    </location>
</feature>
<evidence type="ECO:0000256" key="1">
    <source>
        <dbReference type="SAM" id="Phobius"/>
    </source>
</evidence>
<evidence type="ECO:0000313" key="3">
    <source>
        <dbReference type="Proteomes" id="UP000019486"/>
    </source>
</evidence>
<dbReference type="AlphaFoldDB" id="W9GWQ7"/>
<proteinExistence type="predicted"/>
<keyword evidence="1" id="KW-0812">Transmembrane</keyword>
<dbReference type="InterPro" id="IPR006750">
    <property type="entry name" value="YdcZ"/>
</dbReference>
<protein>
    <submittedName>
        <fullName evidence="2">Membrane protein</fullName>
    </submittedName>
</protein>
<feature type="transmembrane region" description="Helical" evidence="1">
    <location>
        <begin position="36"/>
        <end position="57"/>
    </location>
</feature>
<dbReference type="SUPFAM" id="SSF103481">
    <property type="entry name" value="Multidrug resistance efflux transporter EmrE"/>
    <property type="match status" value="1"/>
</dbReference>
<dbReference type="STRING" id="1385369.N825_14090"/>
<dbReference type="Pfam" id="PF04657">
    <property type="entry name" value="DMT_YdcZ"/>
    <property type="match status" value="1"/>
</dbReference>
<sequence length="148" mass="15641">MPTSLFPIALAFIAGVSIVIQQALNSNLRFSLGSAAWAGFVSYFVGTLCMVVFAMILRDPVPSASVAGRIPWWAWSGGIFGAIFIALSILLVPRIGAATFIALLIAGQMLGSLVFDHFGVLGLTQRSIDLPRVIGVALLIGGVVLIRR</sequence>
<dbReference type="RefSeq" id="WP_037457449.1">
    <property type="nucleotide sequence ID" value="NZ_AVFL01000019.1"/>
</dbReference>
<dbReference type="GO" id="GO:0005886">
    <property type="term" value="C:plasma membrane"/>
    <property type="evidence" value="ECO:0007669"/>
    <property type="project" value="TreeGrafter"/>
</dbReference>
<dbReference type="InterPro" id="IPR037185">
    <property type="entry name" value="EmrE-like"/>
</dbReference>
<feature type="transmembrane region" description="Helical" evidence="1">
    <location>
        <begin position="130"/>
        <end position="146"/>
    </location>
</feature>
<comment type="caution">
    <text evidence="2">The sequence shown here is derived from an EMBL/GenBank/DDBJ whole genome shotgun (WGS) entry which is preliminary data.</text>
</comment>
<organism evidence="2 3">
    <name type="scientific">Skermanella stibiiresistens SB22</name>
    <dbReference type="NCBI Taxonomy" id="1385369"/>
    <lineage>
        <taxon>Bacteria</taxon>
        <taxon>Pseudomonadati</taxon>
        <taxon>Pseudomonadota</taxon>
        <taxon>Alphaproteobacteria</taxon>
        <taxon>Rhodospirillales</taxon>
        <taxon>Azospirillaceae</taxon>
        <taxon>Skermanella</taxon>
    </lineage>
</organism>
<dbReference type="OrthoDB" id="370053at2"/>